<proteinExistence type="predicted"/>
<dbReference type="EC" id="2.6.1.99" evidence="4"/>
<accession>A0ABD1G333</accession>
<dbReference type="PROSITE" id="PS50030">
    <property type="entry name" value="UBA"/>
    <property type="match status" value="1"/>
</dbReference>
<protein>
    <submittedName>
        <fullName evidence="4">L-tryptophan--pyruvate aminotransferase</fullName>
        <ecNumber evidence="4">2.6.1.99</ecNumber>
    </submittedName>
</protein>
<keyword evidence="4" id="KW-0808">Transferase</keyword>
<sequence length="585" mass="63036">MNHSTASQYMDKQIMDLSNSQSSIASNNGGGGAEFIDFMNRPAEKKEDIVPSYDFMPIRPAAAAAAASSSSPKAARSNFDSDNEDPPLRTWNSVDSKANSLPIRNYNSLDVDEPGKFVSAKNHKTGNTPLEGTFVSDIEKMMKKHMENLMHAIDNMSSRLSQLETRTRNLEHSIDDLKISAGNNHGAIDGKMRLLENILTEVHSGVKVVRDKQDIFEAQLQIAKLQLPKVEQVEGKINALPDPMQTGVHTQHQFSSVPPTQAPPALLPPNAPLPPPQQNIQPQVQPPNQFPPNQIPPGSQRDSYFNPPSQTPENPNQQYQTPENPNQQYQLPLPQPQQQQLTAPPPPQHQYQPPPQTQYSQPPPPTQPHSSFSPVSPSMPQPPVGHHSEEALHMPPQNYPMSSHPPPSVPPTGVAPPASPQYYGLTPNVYEPPPTSRPGSGYSGSFGPPQGLGEQYPYGSAPPQYGKNSSMKPQQLSSPGMGQGGGGSGYPQLPTARILPQALPAASTVGSGPGSGAGSGTGGSGNRVPIDDVVDRVTNMGFSREQVRATVRKLTENGQAVDLNVVLDKLMNDGDGQGPRGWFGR</sequence>
<keyword evidence="1" id="KW-0175">Coiled coil</keyword>
<feature type="compositionally biased region" description="Low complexity" evidence="2">
    <location>
        <begin position="66"/>
        <end position="77"/>
    </location>
</feature>
<feature type="compositionally biased region" description="Pro residues" evidence="2">
    <location>
        <begin position="284"/>
        <end position="295"/>
    </location>
</feature>
<feature type="region of interest" description="Disordered" evidence="2">
    <location>
        <begin position="241"/>
        <end position="529"/>
    </location>
</feature>
<keyword evidence="5" id="KW-1185">Reference proteome</keyword>
<keyword evidence="4" id="KW-0032">Aminotransferase</keyword>
<evidence type="ECO:0000256" key="2">
    <source>
        <dbReference type="SAM" id="MobiDB-lite"/>
    </source>
</evidence>
<dbReference type="AlphaFoldDB" id="A0ABD1G333"/>
<feature type="compositionally biased region" description="Gly residues" evidence="2">
    <location>
        <begin position="511"/>
        <end position="525"/>
    </location>
</feature>
<feature type="compositionally biased region" description="Low complexity" evidence="2">
    <location>
        <begin position="438"/>
        <end position="451"/>
    </location>
</feature>
<feature type="compositionally biased region" description="Low complexity" evidence="2">
    <location>
        <begin position="325"/>
        <end position="342"/>
    </location>
</feature>
<dbReference type="EMBL" id="JBEAFC010000010">
    <property type="protein sequence ID" value="KAL1538534.1"/>
    <property type="molecule type" value="Genomic_DNA"/>
</dbReference>
<dbReference type="GO" id="GO:0080097">
    <property type="term" value="F:L-tryptophan:pyruvate aminotransferase activity"/>
    <property type="evidence" value="ECO:0007669"/>
    <property type="project" value="UniProtKB-EC"/>
</dbReference>
<reference evidence="4 5" key="1">
    <citation type="submission" date="2024-06" db="EMBL/GenBank/DDBJ databases">
        <title>A chromosome level genome sequence of Diviner's sage (Salvia divinorum).</title>
        <authorList>
            <person name="Ford S.A."/>
            <person name="Ro D.-K."/>
            <person name="Ness R.W."/>
            <person name="Phillips M.A."/>
        </authorList>
    </citation>
    <scope>NUCLEOTIDE SEQUENCE [LARGE SCALE GENOMIC DNA]</scope>
    <source>
        <strain evidence="4">SAF-2024a</strain>
        <tissue evidence="4">Leaf</tissue>
    </source>
</reference>
<feature type="region of interest" description="Disordered" evidence="2">
    <location>
        <begin position="66"/>
        <end position="95"/>
    </location>
</feature>
<evidence type="ECO:0000256" key="1">
    <source>
        <dbReference type="SAM" id="Coils"/>
    </source>
</evidence>
<feature type="compositionally biased region" description="Polar residues" evidence="2">
    <location>
        <begin position="300"/>
        <end position="324"/>
    </location>
</feature>
<feature type="domain" description="UBA" evidence="3">
    <location>
        <begin position="529"/>
        <end position="573"/>
    </location>
</feature>
<evidence type="ECO:0000313" key="4">
    <source>
        <dbReference type="EMBL" id="KAL1538534.1"/>
    </source>
</evidence>
<name>A0ABD1G333_SALDI</name>
<organism evidence="4 5">
    <name type="scientific">Salvia divinorum</name>
    <name type="common">Maria pastora</name>
    <name type="synonym">Diviner's sage</name>
    <dbReference type="NCBI Taxonomy" id="28513"/>
    <lineage>
        <taxon>Eukaryota</taxon>
        <taxon>Viridiplantae</taxon>
        <taxon>Streptophyta</taxon>
        <taxon>Embryophyta</taxon>
        <taxon>Tracheophyta</taxon>
        <taxon>Spermatophyta</taxon>
        <taxon>Magnoliopsida</taxon>
        <taxon>eudicotyledons</taxon>
        <taxon>Gunneridae</taxon>
        <taxon>Pentapetalae</taxon>
        <taxon>asterids</taxon>
        <taxon>lamiids</taxon>
        <taxon>Lamiales</taxon>
        <taxon>Lamiaceae</taxon>
        <taxon>Nepetoideae</taxon>
        <taxon>Mentheae</taxon>
        <taxon>Salviinae</taxon>
        <taxon>Salvia</taxon>
        <taxon>Salvia subgen. Calosphace</taxon>
    </lineage>
</organism>
<dbReference type="PANTHER" id="PTHR31805">
    <property type="entry name" value="RECEPTOR-LIKE KINASE, PUTATIVE (DUF1421)-RELATED"/>
    <property type="match status" value="1"/>
</dbReference>
<dbReference type="InterPro" id="IPR010820">
    <property type="entry name" value="DUF1421"/>
</dbReference>
<dbReference type="InterPro" id="IPR015940">
    <property type="entry name" value="UBA"/>
</dbReference>
<feature type="compositionally biased region" description="Polar residues" evidence="2">
    <location>
        <begin position="247"/>
        <end position="257"/>
    </location>
</feature>
<feature type="coiled-coil region" evidence="1">
    <location>
        <begin position="146"/>
        <end position="180"/>
    </location>
</feature>
<dbReference type="PANTHER" id="PTHR31805:SF14">
    <property type="entry name" value="RECEPTOR-LIKE KINASE, PUTATIVE (DUF1421)-RELATED"/>
    <property type="match status" value="1"/>
</dbReference>
<comment type="caution">
    <text evidence="4">The sequence shown here is derived from an EMBL/GenBank/DDBJ whole genome shotgun (WGS) entry which is preliminary data.</text>
</comment>
<evidence type="ECO:0000313" key="5">
    <source>
        <dbReference type="Proteomes" id="UP001567538"/>
    </source>
</evidence>
<evidence type="ECO:0000259" key="3">
    <source>
        <dbReference type="PROSITE" id="PS50030"/>
    </source>
</evidence>
<feature type="compositionally biased region" description="Pro residues" evidence="2">
    <location>
        <begin position="403"/>
        <end position="419"/>
    </location>
</feature>
<dbReference type="Proteomes" id="UP001567538">
    <property type="component" value="Unassembled WGS sequence"/>
</dbReference>
<feature type="compositionally biased region" description="Pro residues" evidence="2">
    <location>
        <begin position="343"/>
        <end position="367"/>
    </location>
</feature>
<gene>
    <name evidence="4" type="ORF">AAHA92_27272</name>
</gene>
<feature type="compositionally biased region" description="Pro residues" evidence="2">
    <location>
        <begin position="260"/>
        <end position="277"/>
    </location>
</feature>
<dbReference type="Pfam" id="PF07223">
    <property type="entry name" value="DUF1421"/>
    <property type="match status" value="1"/>
</dbReference>